<sequence>MTLYKQYTRDCVDMLVDGDPYYIEATPQEVIAESYKLQPVVKIHEFVFEELLEYSTSTPTGVYAGKRWKRRIHENGQWTDKWLLGEYIDDGADDGTLLTRWTPIEIIPRKPLVPFPVKA</sequence>
<reference evidence="1" key="1">
    <citation type="journal article" date="2015" name="Nature">
        <title>Complex archaea that bridge the gap between prokaryotes and eukaryotes.</title>
        <authorList>
            <person name="Spang A."/>
            <person name="Saw J.H."/>
            <person name="Jorgensen S.L."/>
            <person name="Zaremba-Niedzwiedzka K."/>
            <person name="Martijn J."/>
            <person name="Lind A.E."/>
            <person name="van Eijk R."/>
            <person name="Schleper C."/>
            <person name="Guy L."/>
            <person name="Ettema T.J."/>
        </authorList>
    </citation>
    <scope>NUCLEOTIDE SEQUENCE</scope>
</reference>
<evidence type="ECO:0000313" key="1">
    <source>
        <dbReference type="EMBL" id="KKL51169.1"/>
    </source>
</evidence>
<comment type="caution">
    <text evidence="1">The sequence shown here is derived from an EMBL/GenBank/DDBJ whole genome shotgun (WGS) entry which is preliminary data.</text>
</comment>
<proteinExistence type="predicted"/>
<dbReference type="AlphaFoldDB" id="A0A0F9CPQ1"/>
<organism evidence="1">
    <name type="scientific">marine sediment metagenome</name>
    <dbReference type="NCBI Taxonomy" id="412755"/>
    <lineage>
        <taxon>unclassified sequences</taxon>
        <taxon>metagenomes</taxon>
        <taxon>ecological metagenomes</taxon>
    </lineage>
</organism>
<accession>A0A0F9CPQ1</accession>
<gene>
    <name evidence="1" type="ORF">LCGC14_2298140</name>
</gene>
<protein>
    <submittedName>
        <fullName evidence="1">Uncharacterized protein</fullName>
    </submittedName>
</protein>
<dbReference type="EMBL" id="LAZR01032339">
    <property type="protein sequence ID" value="KKL51169.1"/>
    <property type="molecule type" value="Genomic_DNA"/>
</dbReference>
<name>A0A0F9CPQ1_9ZZZZ</name>